<dbReference type="Proteomes" id="UP000284178">
    <property type="component" value="Unassembled WGS sequence"/>
</dbReference>
<dbReference type="AlphaFoldDB" id="A0A412FLA3"/>
<dbReference type="RefSeq" id="WP_117895964.1">
    <property type="nucleotide sequence ID" value="NZ_CABJCV010000025.1"/>
</dbReference>
<accession>A0A412FLA3</accession>
<evidence type="ECO:0000313" key="3">
    <source>
        <dbReference type="EMBL" id="RGR68948.1"/>
    </source>
</evidence>
<keyword evidence="4" id="KW-1185">Reference proteome</keyword>
<sequence length="390" mass="42415">MKKLLAILAACAMALGLTACASTPKETTTTPTPEESTAPVVESFSAEYEIVGTTSAGKPKNDTFIFEGKTTDGIITELNFDIIRNKGLEGEYSKKDIMGYLMNVSDAAVTKVGDGYELTNLGINGYETKFGQYMITAVCKDLTEASTFKDLTITNYTGEQLSMEDSLMIYQYLANEAKIQLTEDTPLKDLLAIFDLYKDGAFIEGTKRVSFAGFNGGRSYGEQIDAIADYILANNMTLEDVYEMFKTVNQQSEPIEERDTITGATIAFVGDFQRMVYMAIHGELFEGVTTHSTAEGVTKVEVVTQGYAGEIETHVSFDDSTKKITAITVRDDQETDTVGGLLTAEGSEFIQKLIDNQDALDSVDAVAGATLTSNGLIKAVQFAVEYYNGL</sequence>
<evidence type="ECO:0000259" key="2">
    <source>
        <dbReference type="SMART" id="SM00900"/>
    </source>
</evidence>
<feature type="domain" description="FMN-binding" evidence="2">
    <location>
        <begin position="306"/>
        <end position="387"/>
    </location>
</feature>
<proteinExistence type="predicted"/>
<dbReference type="PROSITE" id="PS51257">
    <property type="entry name" value="PROKAR_LIPOPROTEIN"/>
    <property type="match status" value="1"/>
</dbReference>
<feature type="signal peptide" evidence="1">
    <location>
        <begin position="1"/>
        <end position="21"/>
    </location>
</feature>
<gene>
    <name evidence="3" type="ORF">DWY25_15365</name>
</gene>
<reference evidence="3 4" key="1">
    <citation type="submission" date="2018-08" db="EMBL/GenBank/DDBJ databases">
        <title>A genome reference for cultivated species of the human gut microbiota.</title>
        <authorList>
            <person name="Zou Y."/>
            <person name="Xue W."/>
            <person name="Luo G."/>
        </authorList>
    </citation>
    <scope>NUCLEOTIDE SEQUENCE [LARGE SCALE GENOMIC DNA]</scope>
    <source>
        <strain evidence="3 4">AF24-29</strain>
    </source>
</reference>
<keyword evidence="1" id="KW-0732">Signal</keyword>
<feature type="chain" id="PRO_5019227656" evidence="1">
    <location>
        <begin position="22"/>
        <end position="390"/>
    </location>
</feature>
<comment type="caution">
    <text evidence="3">The sequence shown here is derived from an EMBL/GenBank/DDBJ whole genome shotgun (WGS) entry which is preliminary data.</text>
</comment>
<dbReference type="Pfam" id="PF04205">
    <property type="entry name" value="FMN_bind"/>
    <property type="match status" value="1"/>
</dbReference>
<dbReference type="InterPro" id="IPR007329">
    <property type="entry name" value="FMN-bd"/>
</dbReference>
<dbReference type="EMBL" id="QRUP01000025">
    <property type="protein sequence ID" value="RGR68948.1"/>
    <property type="molecule type" value="Genomic_DNA"/>
</dbReference>
<dbReference type="GeneID" id="83016776"/>
<protein>
    <submittedName>
        <fullName evidence="3">FMN-binding protein</fullName>
    </submittedName>
</protein>
<dbReference type="GO" id="GO:0016020">
    <property type="term" value="C:membrane"/>
    <property type="evidence" value="ECO:0007669"/>
    <property type="project" value="InterPro"/>
</dbReference>
<dbReference type="Gene3D" id="3.90.1010.20">
    <property type="match status" value="1"/>
</dbReference>
<organism evidence="3 4">
    <name type="scientific">Holdemania filiformis</name>
    <dbReference type="NCBI Taxonomy" id="61171"/>
    <lineage>
        <taxon>Bacteria</taxon>
        <taxon>Bacillati</taxon>
        <taxon>Bacillota</taxon>
        <taxon>Erysipelotrichia</taxon>
        <taxon>Erysipelotrichales</taxon>
        <taxon>Erysipelotrichaceae</taxon>
        <taxon>Holdemania</taxon>
    </lineage>
</organism>
<dbReference type="GO" id="GO:0010181">
    <property type="term" value="F:FMN binding"/>
    <property type="evidence" value="ECO:0007669"/>
    <property type="project" value="InterPro"/>
</dbReference>
<name>A0A412FLA3_9FIRM</name>
<dbReference type="SMART" id="SM00900">
    <property type="entry name" value="FMN_bind"/>
    <property type="match status" value="1"/>
</dbReference>
<evidence type="ECO:0000256" key="1">
    <source>
        <dbReference type="SAM" id="SignalP"/>
    </source>
</evidence>
<evidence type="ECO:0000313" key="4">
    <source>
        <dbReference type="Proteomes" id="UP000284178"/>
    </source>
</evidence>